<dbReference type="PANTHER" id="PTHR46211">
    <property type="entry name" value="GLYCEROPHOSPHORYL DIESTER PHOSPHODIESTERASE"/>
    <property type="match status" value="1"/>
</dbReference>
<feature type="domain" description="GP-PDE" evidence="1">
    <location>
        <begin position="38"/>
        <end position="285"/>
    </location>
</feature>
<dbReference type="GO" id="GO:0006629">
    <property type="term" value="P:lipid metabolic process"/>
    <property type="evidence" value="ECO:0007669"/>
    <property type="project" value="InterPro"/>
</dbReference>
<dbReference type="PROSITE" id="PS51704">
    <property type="entry name" value="GP_PDE"/>
    <property type="match status" value="1"/>
</dbReference>
<gene>
    <name evidence="2" type="ORF">EVB03_06710</name>
</gene>
<dbReference type="SUPFAM" id="SSF51695">
    <property type="entry name" value="PLC-like phosphodiesterases"/>
    <property type="match status" value="1"/>
</dbReference>
<proteinExistence type="predicted"/>
<reference evidence="2 3" key="1">
    <citation type="submission" date="2019-02" db="EMBL/GenBank/DDBJ databases">
        <title>Prokaryotic population dynamics and viral predation in marine succession experiment using metagenomics: the confinement effect.</title>
        <authorList>
            <person name="Haro-Moreno J.M."/>
            <person name="Rodriguez-Valera F."/>
            <person name="Lopez-Perez M."/>
        </authorList>
    </citation>
    <scope>NUCLEOTIDE SEQUENCE [LARGE SCALE GENOMIC DNA]</scope>
    <source>
        <strain evidence="2">MED-G170</strain>
    </source>
</reference>
<evidence type="ECO:0000259" key="1">
    <source>
        <dbReference type="PROSITE" id="PS51704"/>
    </source>
</evidence>
<dbReference type="PANTHER" id="PTHR46211:SF14">
    <property type="entry name" value="GLYCEROPHOSPHODIESTER PHOSPHODIESTERASE"/>
    <property type="match status" value="1"/>
</dbReference>
<evidence type="ECO:0000313" key="3">
    <source>
        <dbReference type="Proteomes" id="UP000315889"/>
    </source>
</evidence>
<dbReference type="Pfam" id="PF03009">
    <property type="entry name" value="GDPD"/>
    <property type="match status" value="1"/>
</dbReference>
<dbReference type="EMBL" id="SHBP01000008">
    <property type="protein sequence ID" value="RZO19819.1"/>
    <property type="molecule type" value="Genomic_DNA"/>
</dbReference>
<dbReference type="InterPro" id="IPR030395">
    <property type="entry name" value="GP_PDE_dom"/>
</dbReference>
<dbReference type="InterPro" id="IPR017946">
    <property type="entry name" value="PLC-like_Pdiesterase_TIM-brl"/>
</dbReference>
<comment type="caution">
    <text evidence="2">The sequence shown here is derived from an EMBL/GenBank/DDBJ whole genome shotgun (WGS) entry which is preliminary data.</text>
</comment>
<dbReference type="Gene3D" id="3.20.20.190">
    <property type="entry name" value="Phosphatidylinositol (PI) phosphodiesterase"/>
    <property type="match status" value="1"/>
</dbReference>
<sequence length="291" mass="32112">MKLLAGAMLSAILLYLVLLLIPGYPPVGEIPFYRDAGFSVIAHRGGRGLVPGNTIEAAENAVDIGSDIVEIDVHMTTDNVLVVRHDAVIDTTTNGSGAIANMELSDIQAYDAGFHEIDYPEASWEIPLTVPSLDSLFTALPNHRYLIELKPTTLPPADALCELILEHQLQNQVVVGSFHSSVLQYFRRSCPSIPTSLGKSEITLFVLLERIKLGHLFNSPGYSIQVPIKYKGFNILTPEFIILAHNLNMRVDVWTINDPKEMKVVSNWGVDGVITDRPDIAISLRERLSFL</sequence>
<evidence type="ECO:0000313" key="2">
    <source>
        <dbReference type="EMBL" id="RZO19819.1"/>
    </source>
</evidence>
<name>A0A520MF30_9GAMM</name>
<organism evidence="2 3">
    <name type="scientific">SAR92 clade bacterium</name>
    <dbReference type="NCBI Taxonomy" id="2315479"/>
    <lineage>
        <taxon>Bacteria</taxon>
        <taxon>Pseudomonadati</taxon>
        <taxon>Pseudomonadota</taxon>
        <taxon>Gammaproteobacteria</taxon>
        <taxon>Cellvibrionales</taxon>
        <taxon>Porticoccaceae</taxon>
        <taxon>SAR92 clade</taxon>
    </lineage>
</organism>
<dbReference type="Proteomes" id="UP000315889">
    <property type="component" value="Unassembled WGS sequence"/>
</dbReference>
<dbReference type="GO" id="GO:0008081">
    <property type="term" value="F:phosphoric diester hydrolase activity"/>
    <property type="evidence" value="ECO:0007669"/>
    <property type="project" value="InterPro"/>
</dbReference>
<dbReference type="CDD" id="cd08561">
    <property type="entry name" value="GDPD_cytoplasmic_ScUgpQ2_like"/>
    <property type="match status" value="1"/>
</dbReference>
<protein>
    <submittedName>
        <fullName evidence="2">Glycerophosphodiester phosphodiesterase</fullName>
    </submittedName>
</protein>
<accession>A0A520MF30</accession>
<dbReference type="AlphaFoldDB" id="A0A520MF30"/>